<feature type="region of interest" description="Disordered" evidence="1">
    <location>
        <begin position="115"/>
        <end position="134"/>
    </location>
</feature>
<comment type="caution">
    <text evidence="2">The sequence shown here is derived from an EMBL/GenBank/DDBJ whole genome shotgun (WGS) entry which is preliminary data.</text>
</comment>
<proteinExistence type="predicted"/>
<feature type="region of interest" description="Disordered" evidence="1">
    <location>
        <begin position="14"/>
        <end position="35"/>
    </location>
</feature>
<gene>
    <name evidence="2" type="ORF">F444_00183</name>
</gene>
<name>A0A081B558_PHYNI</name>
<evidence type="ECO:0000256" key="1">
    <source>
        <dbReference type="SAM" id="MobiDB-lite"/>
    </source>
</evidence>
<accession>A0A081B558</accession>
<dbReference type="EMBL" id="ANJA01000052">
    <property type="protein sequence ID" value="ETO86269.1"/>
    <property type="molecule type" value="Genomic_DNA"/>
</dbReference>
<feature type="non-terminal residue" evidence="2">
    <location>
        <position position="134"/>
    </location>
</feature>
<dbReference type="AlphaFoldDB" id="A0A081B558"/>
<evidence type="ECO:0000313" key="2">
    <source>
        <dbReference type="EMBL" id="ETO86269.1"/>
    </source>
</evidence>
<organism evidence="2 3">
    <name type="scientific">Phytophthora nicotianae P1976</name>
    <dbReference type="NCBI Taxonomy" id="1317066"/>
    <lineage>
        <taxon>Eukaryota</taxon>
        <taxon>Sar</taxon>
        <taxon>Stramenopiles</taxon>
        <taxon>Oomycota</taxon>
        <taxon>Peronosporomycetes</taxon>
        <taxon>Peronosporales</taxon>
        <taxon>Peronosporaceae</taxon>
        <taxon>Phytophthora</taxon>
    </lineage>
</organism>
<reference evidence="2 3" key="1">
    <citation type="submission" date="2013-11" db="EMBL/GenBank/DDBJ databases">
        <title>The Genome Sequence of Phytophthora parasitica P1976.</title>
        <authorList>
            <consortium name="The Broad Institute Genomics Platform"/>
            <person name="Russ C."/>
            <person name="Tyler B."/>
            <person name="Panabieres F."/>
            <person name="Shan W."/>
            <person name="Tripathy S."/>
            <person name="Grunwald N."/>
            <person name="Machado M."/>
            <person name="Johnson C.S."/>
            <person name="Walker B."/>
            <person name="Young S."/>
            <person name="Zeng Q."/>
            <person name="Gargeya S."/>
            <person name="Fitzgerald M."/>
            <person name="Haas B."/>
            <person name="Abouelleil A."/>
            <person name="Allen A.W."/>
            <person name="Alvarado L."/>
            <person name="Arachchi H.M."/>
            <person name="Berlin A.M."/>
            <person name="Chapman S.B."/>
            <person name="Gainer-Dewar J."/>
            <person name="Goldberg J."/>
            <person name="Griggs A."/>
            <person name="Gujja S."/>
            <person name="Hansen M."/>
            <person name="Howarth C."/>
            <person name="Imamovic A."/>
            <person name="Ireland A."/>
            <person name="Larimer J."/>
            <person name="McCowan C."/>
            <person name="Murphy C."/>
            <person name="Pearson M."/>
            <person name="Poon T.W."/>
            <person name="Priest M."/>
            <person name="Roberts A."/>
            <person name="Saif S."/>
            <person name="Shea T."/>
            <person name="Sisk P."/>
            <person name="Sykes S."/>
            <person name="Wortman J."/>
            <person name="Nusbaum C."/>
            <person name="Birren B."/>
        </authorList>
    </citation>
    <scope>NUCLEOTIDE SEQUENCE [LARGE SCALE GENOMIC DNA]</scope>
    <source>
        <strain evidence="2 3">P1976</strain>
    </source>
</reference>
<evidence type="ECO:0000313" key="3">
    <source>
        <dbReference type="Proteomes" id="UP000028582"/>
    </source>
</evidence>
<dbReference type="OrthoDB" id="126444at2759"/>
<protein>
    <submittedName>
        <fullName evidence="2">Uncharacterized protein</fullName>
    </submittedName>
</protein>
<dbReference type="Proteomes" id="UP000028582">
    <property type="component" value="Unassembled WGS sequence"/>
</dbReference>
<sequence length="134" mass="14458">MPIVPADSFAKRLSGLHRGGEGSTAPEAARGQQGSQSWFETPWRIVCIAYGSHVVVANTKAMVRLMIHTAAGVVEIAEPVPCLIVDTQDEELIVGRDVLSILGIDVERQLEQLANRQQDDATGDPFELEVDGPP</sequence>